<feature type="domain" description="GFO/IDH/MocA-like oxidoreductase" evidence="4">
    <location>
        <begin position="129"/>
        <end position="246"/>
    </location>
</feature>
<dbReference type="GO" id="GO:0000166">
    <property type="term" value="F:nucleotide binding"/>
    <property type="evidence" value="ECO:0007669"/>
    <property type="project" value="InterPro"/>
</dbReference>
<dbReference type="Proteomes" id="UP000515312">
    <property type="component" value="Chromosome"/>
</dbReference>
<dbReference type="InterPro" id="IPR055170">
    <property type="entry name" value="GFO_IDH_MocA-like_dom"/>
</dbReference>
<evidence type="ECO:0000259" key="3">
    <source>
        <dbReference type="Pfam" id="PF01408"/>
    </source>
</evidence>
<proteinExistence type="inferred from homology"/>
<organism evidence="5 6">
    <name type="scientific">Alloacidobacterium dinghuense</name>
    <dbReference type="NCBI Taxonomy" id="2763107"/>
    <lineage>
        <taxon>Bacteria</taxon>
        <taxon>Pseudomonadati</taxon>
        <taxon>Acidobacteriota</taxon>
        <taxon>Terriglobia</taxon>
        <taxon>Terriglobales</taxon>
        <taxon>Acidobacteriaceae</taxon>
        <taxon>Alloacidobacterium</taxon>
    </lineage>
</organism>
<dbReference type="PANTHER" id="PTHR43708">
    <property type="entry name" value="CONSERVED EXPRESSED OXIDOREDUCTASE (EUROFUNG)"/>
    <property type="match status" value="1"/>
</dbReference>
<keyword evidence="2" id="KW-0560">Oxidoreductase</keyword>
<gene>
    <name evidence="5" type="ORF">H7849_20770</name>
</gene>
<dbReference type="KEGG" id="adin:H7849_20770"/>
<dbReference type="SUPFAM" id="SSF55347">
    <property type="entry name" value="Glyceraldehyde-3-phosphate dehydrogenase-like, C-terminal domain"/>
    <property type="match status" value="1"/>
</dbReference>
<dbReference type="Pfam" id="PF01408">
    <property type="entry name" value="GFO_IDH_MocA"/>
    <property type="match status" value="1"/>
</dbReference>
<sequence length="327" mass="35525">MIRYGILGFGHHARKRLMPAFAGAQVAGMWRRDPTKARADAREFHIPHVFDTAEELCASPEIDAVFVVSPDALHLPHVLLAAQHGKAVLCEKPLGMNAAEVEQMLFATRAAGVVFGVAQNMRYNQSAQIIREWIAEGRIGQPLLAHSQFCYDAEKSPREWIYDPSLATGGPIGDVAIHCLDALRFVMATDITEVSTLARKDALSGAVESHAVVNMGFGNGAMGAVTVTTRGSYRSLIEITGETGVILCENGMTVEHPVDVVLYRQDKVAAHQRVSNGDAYTRMIDAFAAAVEGRGEYLATGEDGLHNQRVLDAAYKSWHTGTKQSVE</sequence>
<dbReference type="InterPro" id="IPR051317">
    <property type="entry name" value="Gfo/Idh/MocA_oxidoreduct"/>
</dbReference>
<name>A0A7G8BG13_9BACT</name>
<dbReference type="InterPro" id="IPR000683">
    <property type="entry name" value="Gfo/Idh/MocA-like_OxRdtase_N"/>
</dbReference>
<evidence type="ECO:0000256" key="1">
    <source>
        <dbReference type="ARBA" id="ARBA00010928"/>
    </source>
</evidence>
<dbReference type="Gene3D" id="3.40.50.720">
    <property type="entry name" value="NAD(P)-binding Rossmann-like Domain"/>
    <property type="match status" value="1"/>
</dbReference>
<comment type="similarity">
    <text evidence="1">Belongs to the Gfo/Idh/MocA family.</text>
</comment>
<dbReference type="Pfam" id="PF22725">
    <property type="entry name" value="GFO_IDH_MocA_C3"/>
    <property type="match status" value="1"/>
</dbReference>
<dbReference type="PANTHER" id="PTHR43708:SF5">
    <property type="entry name" value="CONSERVED EXPRESSED OXIDOREDUCTASE (EUROFUNG)-RELATED"/>
    <property type="match status" value="1"/>
</dbReference>
<reference evidence="5 6" key="1">
    <citation type="submission" date="2020-08" db="EMBL/GenBank/DDBJ databases">
        <title>Edaphobacter telluris sp. nov. and Acidobacterium dinghuensis sp. nov., two acidobacteria isolated from forest soil.</title>
        <authorList>
            <person name="Fu J."/>
            <person name="Qiu L."/>
        </authorList>
    </citation>
    <scope>NUCLEOTIDE SEQUENCE [LARGE SCALE GENOMIC DNA]</scope>
    <source>
        <strain evidence="5">4Y35</strain>
    </source>
</reference>
<dbReference type="GO" id="GO:0016491">
    <property type="term" value="F:oxidoreductase activity"/>
    <property type="evidence" value="ECO:0007669"/>
    <property type="project" value="UniProtKB-KW"/>
</dbReference>
<evidence type="ECO:0000256" key="2">
    <source>
        <dbReference type="ARBA" id="ARBA00023002"/>
    </source>
</evidence>
<dbReference type="AlphaFoldDB" id="A0A7G8BG13"/>
<dbReference type="InterPro" id="IPR036291">
    <property type="entry name" value="NAD(P)-bd_dom_sf"/>
</dbReference>
<protein>
    <submittedName>
        <fullName evidence="5">Gfo/Idh/MocA family oxidoreductase</fullName>
    </submittedName>
</protein>
<dbReference type="RefSeq" id="WP_186742142.1">
    <property type="nucleotide sequence ID" value="NZ_CP060394.1"/>
</dbReference>
<evidence type="ECO:0000259" key="4">
    <source>
        <dbReference type="Pfam" id="PF22725"/>
    </source>
</evidence>
<keyword evidence="6" id="KW-1185">Reference proteome</keyword>
<evidence type="ECO:0000313" key="6">
    <source>
        <dbReference type="Proteomes" id="UP000515312"/>
    </source>
</evidence>
<dbReference type="Gene3D" id="3.30.360.10">
    <property type="entry name" value="Dihydrodipicolinate Reductase, domain 2"/>
    <property type="match status" value="1"/>
</dbReference>
<dbReference type="SUPFAM" id="SSF51735">
    <property type="entry name" value="NAD(P)-binding Rossmann-fold domains"/>
    <property type="match status" value="1"/>
</dbReference>
<dbReference type="EMBL" id="CP060394">
    <property type="protein sequence ID" value="QNI31483.1"/>
    <property type="molecule type" value="Genomic_DNA"/>
</dbReference>
<feature type="domain" description="Gfo/Idh/MocA-like oxidoreductase N-terminal" evidence="3">
    <location>
        <begin position="2"/>
        <end position="118"/>
    </location>
</feature>
<accession>A0A7G8BG13</accession>
<evidence type="ECO:0000313" key="5">
    <source>
        <dbReference type="EMBL" id="QNI31483.1"/>
    </source>
</evidence>